<evidence type="ECO:0000313" key="2">
    <source>
        <dbReference type="EMBL" id="KAF4611583.1"/>
    </source>
</evidence>
<dbReference type="InterPro" id="IPR036537">
    <property type="entry name" value="Adaptor_Cbl_N_dom_sf"/>
</dbReference>
<feature type="compositionally biased region" description="Basic and acidic residues" evidence="1">
    <location>
        <begin position="167"/>
        <end position="178"/>
    </location>
</feature>
<dbReference type="AlphaFoldDB" id="A0A8H4QIK9"/>
<protein>
    <submittedName>
        <fullName evidence="2">Uncharacterized protein</fullName>
    </submittedName>
</protein>
<sequence length="184" mass="21208">MPPQGVLPDLDEIERQALPLLEEASSVTLKIIEALPKVKNSRQDLEWLAKDATSLIKMIFRWYKSSPNDASQPAMVLLIQELLGNLEEVLSFVEEQVHTKPLILFIKSKVHVRKVKKYCESMKETMESFYNIFGISSRLSMAAELLKMQRQLAGLHSHLPTYEEADEVNRTEEERRQNEINAKQ</sequence>
<dbReference type="CDD" id="cd21037">
    <property type="entry name" value="MLKL_NTD"/>
    <property type="match status" value="1"/>
</dbReference>
<organism evidence="2 3">
    <name type="scientific">Agrocybe pediades</name>
    <dbReference type="NCBI Taxonomy" id="84607"/>
    <lineage>
        <taxon>Eukaryota</taxon>
        <taxon>Fungi</taxon>
        <taxon>Dikarya</taxon>
        <taxon>Basidiomycota</taxon>
        <taxon>Agaricomycotina</taxon>
        <taxon>Agaricomycetes</taxon>
        <taxon>Agaricomycetidae</taxon>
        <taxon>Agaricales</taxon>
        <taxon>Agaricineae</taxon>
        <taxon>Strophariaceae</taxon>
        <taxon>Agrocybe</taxon>
    </lineage>
</organism>
<dbReference type="GO" id="GO:0007166">
    <property type="term" value="P:cell surface receptor signaling pathway"/>
    <property type="evidence" value="ECO:0007669"/>
    <property type="project" value="InterPro"/>
</dbReference>
<reference evidence="2 3" key="1">
    <citation type="submission" date="2019-12" db="EMBL/GenBank/DDBJ databases">
        <authorList>
            <person name="Floudas D."/>
            <person name="Bentzer J."/>
            <person name="Ahren D."/>
            <person name="Johansson T."/>
            <person name="Persson P."/>
            <person name="Tunlid A."/>
        </authorList>
    </citation>
    <scope>NUCLEOTIDE SEQUENCE [LARGE SCALE GENOMIC DNA]</scope>
    <source>
        <strain evidence="2 3">CBS 102.39</strain>
    </source>
</reference>
<keyword evidence="3" id="KW-1185">Reference proteome</keyword>
<feature type="region of interest" description="Disordered" evidence="1">
    <location>
        <begin position="165"/>
        <end position="184"/>
    </location>
</feature>
<dbReference type="Proteomes" id="UP000521872">
    <property type="component" value="Unassembled WGS sequence"/>
</dbReference>
<accession>A0A8H4QIK9</accession>
<evidence type="ECO:0000313" key="3">
    <source>
        <dbReference type="Proteomes" id="UP000521872"/>
    </source>
</evidence>
<gene>
    <name evidence="2" type="ORF">D9613_004535</name>
</gene>
<evidence type="ECO:0000256" key="1">
    <source>
        <dbReference type="SAM" id="MobiDB-lite"/>
    </source>
</evidence>
<proteinExistence type="predicted"/>
<name>A0A8H4QIK9_9AGAR</name>
<dbReference type="EMBL" id="JAACJL010000057">
    <property type="protein sequence ID" value="KAF4611583.1"/>
    <property type="molecule type" value="Genomic_DNA"/>
</dbReference>
<dbReference type="InterPro" id="IPR059179">
    <property type="entry name" value="MLKL-like_MCAfunc"/>
</dbReference>
<dbReference type="Gene3D" id="1.20.930.20">
    <property type="entry name" value="Adaptor protein Cbl, N-terminal domain"/>
    <property type="match status" value="1"/>
</dbReference>
<comment type="caution">
    <text evidence="2">The sequence shown here is derived from an EMBL/GenBank/DDBJ whole genome shotgun (WGS) entry which is preliminary data.</text>
</comment>